<dbReference type="AlphaFoldDB" id="A0A1D2MJW7"/>
<feature type="compositionally biased region" description="Basic and acidic residues" evidence="1">
    <location>
        <begin position="64"/>
        <end position="73"/>
    </location>
</feature>
<gene>
    <name evidence="2" type="ORF">Ocin01_13581</name>
</gene>
<feature type="region of interest" description="Disordered" evidence="1">
    <location>
        <begin position="47"/>
        <end position="75"/>
    </location>
</feature>
<proteinExistence type="predicted"/>
<feature type="compositionally biased region" description="Polar residues" evidence="1">
    <location>
        <begin position="53"/>
        <end position="63"/>
    </location>
</feature>
<accession>A0A1D2MJW7</accession>
<evidence type="ECO:0000313" key="2">
    <source>
        <dbReference type="EMBL" id="ODM93104.1"/>
    </source>
</evidence>
<reference evidence="2 3" key="1">
    <citation type="journal article" date="2016" name="Genome Biol. Evol.">
        <title>Gene Family Evolution Reflects Adaptation to Soil Environmental Stressors in the Genome of the Collembolan Orchesella cincta.</title>
        <authorList>
            <person name="Faddeeva-Vakhrusheva A."/>
            <person name="Derks M.F."/>
            <person name="Anvar S.Y."/>
            <person name="Agamennone V."/>
            <person name="Suring W."/>
            <person name="Smit S."/>
            <person name="van Straalen N.M."/>
            <person name="Roelofs D."/>
        </authorList>
    </citation>
    <scope>NUCLEOTIDE SEQUENCE [LARGE SCALE GENOMIC DNA]</scope>
    <source>
        <tissue evidence="2">Mixed pool</tissue>
    </source>
</reference>
<feature type="compositionally biased region" description="Polar residues" evidence="1">
    <location>
        <begin position="343"/>
        <end position="359"/>
    </location>
</feature>
<evidence type="ECO:0000256" key="1">
    <source>
        <dbReference type="SAM" id="MobiDB-lite"/>
    </source>
</evidence>
<name>A0A1D2MJW7_ORCCI</name>
<feature type="region of interest" description="Disordered" evidence="1">
    <location>
        <begin position="338"/>
        <end position="359"/>
    </location>
</feature>
<feature type="compositionally biased region" description="Polar residues" evidence="1">
    <location>
        <begin position="1"/>
        <end position="19"/>
    </location>
</feature>
<comment type="caution">
    <text evidence="2">The sequence shown here is derived from an EMBL/GenBank/DDBJ whole genome shotgun (WGS) entry which is preliminary data.</text>
</comment>
<feature type="region of interest" description="Disordered" evidence="1">
    <location>
        <begin position="1"/>
        <end position="23"/>
    </location>
</feature>
<evidence type="ECO:0000313" key="3">
    <source>
        <dbReference type="Proteomes" id="UP000094527"/>
    </source>
</evidence>
<keyword evidence="3" id="KW-1185">Reference proteome</keyword>
<organism evidence="2 3">
    <name type="scientific">Orchesella cincta</name>
    <name type="common">Springtail</name>
    <name type="synonym">Podura cincta</name>
    <dbReference type="NCBI Taxonomy" id="48709"/>
    <lineage>
        <taxon>Eukaryota</taxon>
        <taxon>Metazoa</taxon>
        <taxon>Ecdysozoa</taxon>
        <taxon>Arthropoda</taxon>
        <taxon>Hexapoda</taxon>
        <taxon>Collembola</taxon>
        <taxon>Entomobryomorpha</taxon>
        <taxon>Entomobryoidea</taxon>
        <taxon>Orchesellidae</taxon>
        <taxon>Orchesellinae</taxon>
        <taxon>Orchesella</taxon>
    </lineage>
</organism>
<dbReference type="Proteomes" id="UP000094527">
    <property type="component" value="Unassembled WGS sequence"/>
</dbReference>
<dbReference type="EMBL" id="LJIJ01001075">
    <property type="protein sequence ID" value="ODM93104.1"/>
    <property type="molecule type" value="Genomic_DNA"/>
</dbReference>
<protein>
    <submittedName>
        <fullName evidence="2">Uncharacterized protein</fullName>
    </submittedName>
</protein>
<sequence>MADSSGTPPESPRRTNPSGSIGLIDDSRLSLAASRVVAKAIQHVATNNDREAVNNSERNSVKQNAEDDTRQPEEAIVAEEVDGWKDRSKTEDYQENVLFGVVEGNDFSDNQNDAFENMAPNEQQVGVPVAGAMINVLELEGSRVSEIQEDNNASPGMFAALLVPYSGDLRESVGSISEASSMQVLVPVHPIPEESEAKIDATKDLIEQHVIPIESTLPGGFEIHRNNSNSHIQIIRTKPAVGNELPKPTSSTFSIPQSGNNETGQVAEMKYIQGYNATRTIGDNEQDQFNNVIDEMAAAVAAEALSLPSLSFIEELTIQFSSVTAAAGIPLFSLPSQPDGGNRFQSSPQSNNMATLPLK</sequence>